<feature type="transmembrane region" description="Helical" evidence="7">
    <location>
        <begin position="101"/>
        <end position="119"/>
    </location>
</feature>
<keyword evidence="2 7" id="KW-0813">Transport</keyword>
<comment type="function">
    <text evidence="7">Part of the MsrPQ system that repairs oxidized periplasmic proteins containing methionine sulfoxide residues (Met-O), using respiratory chain electrons. Thus protects these proteins from oxidative-stress damage caused by reactive species of oxygen and chlorine generated by the host defense mechanisms. MsrPQ is essential for the maintenance of envelope integrity under bleach stress, rescuing a wide series of structurally unrelated periplasmic proteins from methionine oxidation. MsrQ provides electrons for reduction to the reductase catalytic subunit MsrP, using the quinone pool of the respiratory chain.</text>
</comment>
<dbReference type="PANTHER" id="PTHR36964:SF1">
    <property type="entry name" value="PROTEIN-METHIONINE-SULFOXIDE REDUCTASE HEME-BINDING SUBUNIT MSRQ"/>
    <property type="match status" value="1"/>
</dbReference>
<comment type="similarity">
    <text evidence="7">Belongs to the MsrQ family.</text>
</comment>
<keyword evidence="10" id="KW-1185">Reference proteome</keyword>
<comment type="cofactor">
    <cofactor evidence="7">
        <name>heme b</name>
        <dbReference type="ChEBI" id="CHEBI:60344"/>
    </cofactor>
    <text evidence="7">Binds 1 heme b (iron(II)-protoporphyrin IX) group per subunit.</text>
</comment>
<feature type="transmembrane region" description="Helical" evidence="7">
    <location>
        <begin position="227"/>
        <end position="248"/>
    </location>
</feature>
<keyword evidence="6 7" id="KW-0472">Membrane</keyword>
<dbReference type="EMBL" id="JAFIRR010000030">
    <property type="protein sequence ID" value="MCO6415622.1"/>
    <property type="molecule type" value="Genomic_DNA"/>
</dbReference>
<keyword evidence="7" id="KW-0285">Flavoprotein</keyword>
<dbReference type="Proteomes" id="UP001523392">
    <property type="component" value="Unassembled WGS sequence"/>
</dbReference>
<accession>A0ABT1D1X9</accession>
<dbReference type="InterPro" id="IPR022837">
    <property type="entry name" value="MsrQ-like"/>
</dbReference>
<feature type="transmembrane region" description="Helical" evidence="7">
    <location>
        <begin position="196"/>
        <end position="215"/>
    </location>
</feature>
<dbReference type="HAMAP" id="MF_01207">
    <property type="entry name" value="MsrQ"/>
    <property type="match status" value="1"/>
</dbReference>
<comment type="caution">
    <text evidence="9">The sequence shown here is derived from an EMBL/GenBank/DDBJ whole genome shotgun (WGS) entry which is preliminary data.</text>
</comment>
<evidence type="ECO:0000256" key="1">
    <source>
        <dbReference type="ARBA" id="ARBA00004141"/>
    </source>
</evidence>
<protein>
    <recommendedName>
        <fullName evidence="7">Protein-methionine-sulfoxide reductase heme-binding subunit MsrQ</fullName>
    </recommendedName>
    <alternativeName>
        <fullName evidence="7">Flavocytochrome MsrQ</fullName>
    </alternativeName>
</protein>
<keyword evidence="7" id="KW-0288">FMN</keyword>
<evidence type="ECO:0000256" key="5">
    <source>
        <dbReference type="ARBA" id="ARBA00023004"/>
    </source>
</evidence>
<keyword evidence="7" id="KW-0249">Electron transport</keyword>
<feature type="transmembrane region" description="Helical" evidence="7">
    <location>
        <begin position="268"/>
        <end position="288"/>
    </location>
</feature>
<keyword evidence="7" id="KW-0479">Metal-binding</keyword>
<evidence type="ECO:0000313" key="10">
    <source>
        <dbReference type="Proteomes" id="UP001523392"/>
    </source>
</evidence>
<organism evidence="9 10">
    <name type="scientific">Siccirubricoccus soli</name>
    <dbReference type="NCBI Taxonomy" id="2899147"/>
    <lineage>
        <taxon>Bacteria</taxon>
        <taxon>Pseudomonadati</taxon>
        <taxon>Pseudomonadota</taxon>
        <taxon>Alphaproteobacteria</taxon>
        <taxon>Acetobacterales</taxon>
        <taxon>Roseomonadaceae</taxon>
        <taxon>Siccirubricoccus</taxon>
    </lineage>
</organism>
<feature type="transmembrane region" description="Helical" evidence="7">
    <location>
        <begin position="75"/>
        <end position="94"/>
    </location>
</feature>
<name>A0ABT1D1X9_9PROT</name>
<feature type="transmembrane region" description="Helical" evidence="7">
    <location>
        <begin position="170"/>
        <end position="190"/>
    </location>
</feature>
<evidence type="ECO:0000256" key="7">
    <source>
        <dbReference type="HAMAP-Rule" id="MF_01207"/>
    </source>
</evidence>
<evidence type="ECO:0000256" key="6">
    <source>
        <dbReference type="ARBA" id="ARBA00023136"/>
    </source>
</evidence>
<evidence type="ECO:0000256" key="3">
    <source>
        <dbReference type="ARBA" id="ARBA00022692"/>
    </source>
</evidence>
<keyword evidence="7" id="KW-0349">Heme</keyword>
<evidence type="ECO:0000256" key="4">
    <source>
        <dbReference type="ARBA" id="ARBA00022989"/>
    </source>
</evidence>
<dbReference type="Pfam" id="PF01794">
    <property type="entry name" value="Ferric_reduct"/>
    <property type="match status" value="1"/>
</dbReference>
<reference evidence="9 10" key="1">
    <citation type="submission" date="2021-12" db="EMBL/GenBank/DDBJ databases">
        <title>Siccirubricoccus leaddurans sp. nov., a high concentration Zn2+ tolerance bacterium.</title>
        <authorList>
            <person name="Cao Y."/>
        </authorList>
    </citation>
    <scope>NUCLEOTIDE SEQUENCE [LARGE SCALE GENOMIC DNA]</scope>
    <source>
        <strain evidence="9 10">KC 17139</strain>
    </source>
</reference>
<feature type="domain" description="Ferric oxidoreductase" evidence="8">
    <location>
        <begin position="73"/>
        <end position="184"/>
    </location>
</feature>
<dbReference type="InterPro" id="IPR013130">
    <property type="entry name" value="Fe3_Rdtase_TM_dom"/>
</dbReference>
<evidence type="ECO:0000256" key="2">
    <source>
        <dbReference type="ARBA" id="ARBA00022448"/>
    </source>
</evidence>
<keyword evidence="4 7" id="KW-1133">Transmembrane helix</keyword>
<dbReference type="PANTHER" id="PTHR36964">
    <property type="entry name" value="PROTEIN-METHIONINE-SULFOXIDE REDUCTASE HEME-BINDING SUBUNIT MSRQ"/>
    <property type="match status" value="1"/>
</dbReference>
<feature type="transmembrane region" description="Helical" evidence="7">
    <location>
        <begin position="35"/>
        <end position="55"/>
    </location>
</feature>
<comment type="subunit">
    <text evidence="7">Heterodimer of a catalytic subunit (MsrP) and a heme-binding subunit (MsrQ).</text>
</comment>
<keyword evidence="3 7" id="KW-0812">Transmembrane</keyword>
<dbReference type="RefSeq" id="WP_252952221.1">
    <property type="nucleotide sequence ID" value="NZ_JAFIRR010000030.1"/>
</dbReference>
<proteinExistence type="inferred from homology"/>
<comment type="subcellular location">
    <subcellularLocation>
        <location evidence="7">Cell membrane</location>
        <topology evidence="7">Multi-pass membrane protein</topology>
    </subcellularLocation>
    <subcellularLocation>
        <location evidence="1">Membrane</location>
        <topology evidence="1">Multi-pass membrane protein</topology>
    </subcellularLocation>
</comment>
<comment type="caution">
    <text evidence="7">Lacks conserved residue(s) required for the propagation of feature annotation.</text>
</comment>
<feature type="transmembrane region" description="Helical" evidence="7">
    <location>
        <begin position="139"/>
        <end position="158"/>
    </location>
</feature>
<keyword evidence="5 7" id="KW-0408">Iron</keyword>
<evidence type="ECO:0000259" key="8">
    <source>
        <dbReference type="Pfam" id="PF01794"/>
    </source>
</evidence>
<sequence>MMQTMLRTAFPSALPPGRARPFPFPWRDRAGRFSWLKAMTFALLLAPGAWIAWLAAIDALGPEPWKDGLREIGLWAIRLLLLTLAVTPFARILAQPRLATLRRMIGLGALGYALLHLGMYAANENFRLLHVAAEIAKRFYLTIGFVALLAMAALGWTSTDGWVKALGRRWKRLHLLIWPIAALGVFHFFLQSPKSGLWEAVLAAGLLLWLALWRLLPAGWQTQKPALLALAPAAALGAALIEYAWYALGTNLPAARILAANLDVSFELRPAVWVGLVALAVPVGQVFITQSFIRKH</sequence>
<comment type="cofactor">
    <cofactor evidence="7">
        <name>FMN</name>
        <dbReference type="ChEBI" id="CHEBI:58210"/>
    </cofactor>
    <text evidence="7">Binds 1 FMN per subunit.</text>
</comment>
<evidence type="ECO:0000313" key="9">
    <source>
        <dbReference type="EMBL" id="MCO6415622.1"/>
    </source>
</evidence>
<keyword evidence="7" id="KW-1003">Cell membrane</keyword>
<gene>
    <name evidence="7" type="primary">msrQ</name>
    <name evidence="9" type="ORF">JYK14_05445</name>
</gene>